<dbReference type="EMBL" id="CP071249">
    <property type="protein sequence ID" value="UUF04929.1"/>
    <property type="molecule type" value="Genomic_DNA"/>
</dbReference>
<evidence type="ECO:0000313" key="2">
    <source>
        <dbReference type="EMBL" id="UUF08475.1"/>
    </source>
</evidence>
<proteinExistence type="predicted"/>
<gene>
    <name evidence="1" type="ORF">J0J69_07140</name>
    <name evidence="2" type="ORF">J0J70_13060</name>
</gene>
<dbReference type="RefSeq" id="WP_055242741.1">
    <property type="nucleotide sequence ID" value="NZ_CP071249.1"/>
</dbReference>
<dbReference type="Proteomes" id="UP001058072">
    <property type="component" value="Chromosome"/>
</dbReference>
<accession>A0A9Q9CH10</accession>
<reference evidence="2 3" key="1">
    <citation type="submission" date="2021-03" db="EMBL/GenBank/DDBJ databases">
        <title>Comparative Genomics and Metabolomics in the genus Turicibacter.</title>
        <authorList>
            <person name="Maki J."/>
            <person name="Looft T."/>
        </authorList>
    </citation>
    <scope>NUCLEOTIDE SEQUENCE</scope>
    <source>
        <strain evidence="2">ISU324</strain>
        <strain evidence="1 3">MMM721</strain>
    </source>
</reference>
<dbReference type="Proteomes" id="UP001058016">
    <property type="component" value="Chromosome"/>
</dbReference>
<dbReference type="EMBL" id="CP071250">
    <property type="protein sequence ID" value="UUF08475.1"/>
    <property type="molecule type" value="Genomic_DNA"/>
</dbReference>
<evidence type="ECO:0000313" key="1">
    <source>
        <dbReference type="EMBL" id="UUF04929.1"/>
    </source>
</evidence>
<sequence length="97" mass="11462">MRCLVCYQFIVINRFQELLALEPPIICATCQQYLVRKKGPCLFEQNEWMTEVVERLKKGDLILVQLFISAYYQEIKRQLKLKSHIMILNPVSQGPYP</sequence>
<keyword evidence="3" id="KW-1185">Reference proteome</keyword>
<organism evidence="2 4">
    <name type="scientific">Turicibacter bilis</name>
    <dbReference type="NCBI Taxonomy" id="2735723"/>
    <lineage>
        <taxon>Bacteria</taxon>
        <taxon>Bacillati</taxon>
        <taxon>Bacillota</taxon>
        <taxon>Erysipelotrichia</taxon>
        <taxon>Erysipelotrichales</taxon>
        <taxon>Turicibacteraceae</taxon>
        <taxon>Turicibacter</taxon>
    </lineage>
</organism>
<protein>
    <submittedName>
        <fullName evidence="2">Uncharacterized protein</fullName>
    </submittedName>
</protein>
<evidence type="ECO:0000313" key="3">
    <source>
        <dbReference type="Proteomes" id="UP001058016"/>
    </source>
</evidence>
<name>A0A9Q9CH10_9FIRM</name>
<dbReference type="AlphaFoldDB" id="A0A9Q9CH10"/>
<evidence type="ECO:0000313" key="4">
    <source>
        <dbReference type="Proteomes" id="UP001058072"/>
    </source>
</evidence>